<evidence type="ECO:0000313" key="3">
    <source>
        <dbReference type="Proteomes" id="UP000257200"/>
    </source>
</evidence>
<reference evidence="2" key="2">
    <citation type="submission" date="2025-09" db="UniProtKB">
        <authorList>
            <consortium name="Ensembl"/>
        </authorList>
    </citation>
    <scope>IDENTIFICATION</scope>
</reference>
<dbReference type="InterPro" id="IPR036397">
    <property type="entry name" value="RNaseH_sf"/>
</dbReference>
<proteinExistence type="predicted"/>
<dbReference type="GO" id="GO:0003676">
    <property type="term" value="F:nucleic acid binding"/>
    <property type="evidence" value="ECO:0007669"/>
    <property type="project" value="InterPro"/>
</dbReference>
<organism evidence="2 3">
    <name type="scientific">Acanthochromis polyacanthus</name>
    <name type="common">spiny chromis</name>
    <dbReference type="NCBI Taxonomy" id="80966"/>
    <lineage>
        <taxon>Eukaryota</taxon>
        <taxon>Metazoa</taxon>
        <taxon>Chordata</taxon>
        <taxon>Craniata</taxon>
        <taxon>Vertebrata</taxon>
        <taxon>Euteleostomi</taxon>
        <taxon>Actinopterygii</taxon>
        <taxon>Neopterygii</taxon>
        <taxon>Teleostei</taxon>
        <taxon>Neoteleostei</taxon>
        <taxon>Acanthomorphata</taxon>
        <taxon>Ovalentaria</taxon>
        <taxon>Pomacentridae</taxon>
        <taxon>Acanthochromis</taxon>
    </lineage>
</organism>
<dbReference type="Ensembl" id="ENSAPOT00000006100.1">
    <property type="protein sequence ID" value="ENSAPOP00000025495.1"/>
    <property type="gene ID" value="ENSAPOG00000008625.1"/>
</dbReference>
<dbReference type="AlphaFoldDB" id="A0A3Q1H9T5"/>
<name>A0A3Q1H9T5_9TELE</name>
<dbReference type="Pfam" id="PF13358">
    <property type="entry name" value="DDE_3"/>
    <property type="match status" value="1"/>
</dbReference>
<dbReference type="Gene3D" id="3.30.420.10">
    <property type="entry name" value="Ribonuclease H-like superfamily/Ribonuclease H"/>
    <property type="match status" value="1"/>
</dbReference>
<feature type="domain" description="Tc1-like transposase DDE" evidence="1">
    <location>
        <begin position="5"/>
        <end position="47"/>
    </location>
</feature>
<evidence type="ECO:0000313" key="2">
    <source>
        <dbReference type="Ensembl" id="ENSAPOP00000025495.1"/>
    </source>
</evidence>
<protein>
    <recommendedName>
        <fullName evidence="1">Tc1-like transposase DDE domain-containing protein</fullName>
    </recommendedName>
</protein>
<dbReference type="GeneTree" id="ENSGT01030000235357"/>
<accession>A0A3Q1H9T5</accession>
<dbReference type="STRING" id="80966.ENSAPOP00000025495"/>
<dbReference type="InParanoid" id="A0A3Q1H9T5"/>
<dbReference type="Proteomes" id="UP000257200">
    <property type="component" value="Unplaced"/>
</dbReference>
<sequence length="51" mass="5816">MFMGDNAPPHGARIVTARLQDVRVPHMVWPAISPDLNPIEHEWDSLQVKKN</sequence>
<reference evidence="2" key="1">
    <citation type="submission" date="2025-08" db="UniProtKB">
        <authorList>
            <consortium name="Ensembl"/>
        </authorList>
    </citation>
    <scope>IDENTIFICATION</scope>
</reference>
<evidence type="ECO:0000259" key="1">
    <source>
        <dbReference type="Pfam" id="PF13358"/>
    </source>
</evidence>
<dbReference type="InterPro" id="IPR038717">
    <property type="entry name" value="Tc1-like_DDE_dom"/>
</dbReference>
<keyword evidence="3" id="KW-1185">Reference proteome</keyword>